<evidence type="ECO:0000259" key="3">
    <source>
        <dbReference type="Pfam" id="PF00884"/>
    </source>
</evidence>
<evidence type="ECO:0000256" key="2">
    <source>
        <dbReference type="ARBA" id="ARBA00022801"/>
    </source>
</evidence>
<name>A0A6B0YPR5_9CHLR</name>
<protein>
    <submittedName>
        <fullName evidence="4">Sulfatase-like hydrolase/transferase</fullName>
    </submittedName>
</protein>
<dbReference type="PANTHER" id="PTHR46615">
    <property type="entry name" value="ARYLSULFATASE K"/>
    <property type="match status" value="1"/>
</dbReference>
<dbReference type="PANTHER" id="PTHR46615:SF1">
    <property type="entry name" value="ARYLSULFATASE K"/>
    <property type="match status" value="1"/>
</dbReference>
<dbReference type="Pfam" id="PF00884">
    <property type="entry name" value="Sulfatase"/>
    <property type="match status" value="1"/>
</dbReference>
<dbReference type="EMBL" id="VXRG01000036">
    <property type="protein sequence ID" value="MXY92577.1"/>
    <property type="molecule type" value="Genomic_DNA"/>
</dbReference>
<accession>A0A6B0YPR5</accession>
<dbReference type="GO" id="GO:0015024">
    <property type="term" value="F:glucuronate-2-sulfatase activity"/>
    <property type="evidence" value="ECO:0007669"/>
    <property type="project" value="TreeGrafter"/>
</dbReference>
<dbReference type="GO" id="GO:0016740">
    <property type="term" value="F:transferase activity"/>
    <property type="evidence" value="ECO:0007669"/>
    <property type="project" value="UniProtKB-KW"/>
</dbReference>
<dbReference type="SUPFAM" id="SSF53649">
    <property type="entry name" value="Alkaline phosphatase-like"/>
    <property type="match status" value="1"/>
</dbReference>
<comment type="similarity">
    <text evidence="1">Belongs to the sulfatase family.</text>
</comment>
<organism evidence="4">
    <name type="scientific">Caldilineaceae bacterium SB0664_bin_27</name>
    <dbReference type="NCBI Taxonomy" id="2605260"/>
    <lineage>
        <taxon>Bacteria</taxon>
        <taxon>Bacillati</taxon>
        <taxon>Chloroflexota</taxon>
        <taxon>Caldilineae</taxon>
        <taxon>Caldilineales</taxon>
        <taxon>Caldilineaceae</taxon>
    </lineage>
</organism>
<sequence length="447" mass="50067">MATQPNILVILTDQQTQAALSAHGNPFLHTPHMDSLVHSGLTFRNAYCASPVCGPSRGSLLTGRLPHRTGVEVNGPAVQPGITTMGQHFRQAGYRPYYAGKLHLGQNPRQGVEEVGGRLGFEFLCDEYPEGTPRQLGTDTDPLWTDHAVEFLQNQAPTDSGSDVPFLLVASLHNPHDICYWVMEWHHIVDVPSDSELPPLPTNFLPVPDEPEFVSFCRHRTEYGPEMSWTHKWDENDWRRYLYVYNRLTERVDEQIGRLLRALEESGLADDTLVVLTSDHGEGVAAHKWVTKLILWEEVVNVPFVIRLPGAVPENQVDRTHLVSGVDLLPTLCDYAGIAAPEGIDGQSVRPVIENPALAGRSHIVTELQPFLDDETKKGRMIRTARYKYIAFSHGQRPELLFDLENDPGETENLAYQVAYREVLSEHRELLSEEIGKTADPFVLPVG</sequence>
<feature type="domain" description="Sulfatase N-terminal" evidence="3">
    <location>
        <begin position="5"/>
        <end position="338"/>
    </location>
</feature>
<dbReference type="PROSITE" id="PS00523">
    <property type="entry name" value="SULFATASE_1"/>
    <property type="match status" value="1"/>
</dbReference>
<dbReference type="InterPro" id="IPR000917">
    <property type="entry name" value="Sulfatase_N"/>
</dbReference>
<dbReference type="InterPro" id="IPR017850">
    <property type="entry name" value="Alkaline_phosphatase_core_sf"/>
</dbReference>
<dbReference type="GO" id="GO:0004065">
    <property type="term" value="F:arylsulfatase activity"/>
    <property type="evidence" value="ECO:0007669"/>
    <property type="project" value="TreeGrafter"/>
</dbReference>
<evidence type="ECO:0000313" key="4">
    <source>
        <dbReference type="EMBL" id="MXY92577.1"/>
    </source>
</evidence>
<proteinExistence type="inferred from homology"/>
<dbReference type="Gene3D" id="3.40.720.10">
    <property type="entry name" value="Alkaline Phosphatase, subunit A"/>
    <property type="match status" value="1"/>
</dbReference>
<reference evidence="4" key="1">
    <citation type="submission" date="2019-09" db="EMBL/GenBank/DDBJ databases">
        <title>Characterisation of the sponge microbiome using genome-centric metagenomics.</title>
        <authorList>
            <person name="Engelberts J.P."/>
            <person name="Robbins S.J."/>
            <person name="De Goeij J.M."/>
            <person name="Aranda M."/>
            <person name="Bell S.C."/>
            <person name="Webster N.S."/>
        </authorList>
    </citation>
    <scope>NUCLEOTIDE SEQUENCE</scope>
    <source>
        <strain evidence="4">SB0664_bin_27</strain>
    </source>
</reference>
<gene>
    <name evidence="4" type="ORF">F4Y42_03920</name>
</gene>
<evidence type="ECO:0000256" key="1">
    <source>
        <dbReference type="ARBA" id="ARBA00008779"/>
    </source>
</evidence>
<keyword evidence="4" id="KW-0808">Transferase</keyword>
<dbReference type="AlphaFoldDB" id="A0A6B0YPR5"/>
<dbReference type="InterPro" id="IPR051849">
    <property type="entry name" value="GAG-degrading_sulfatase"/>
</dbReference>
<dbReference type="InterPro" id="IPR024607">
    <property type="entry name" value="Sulfatase_CS"/>
</dbReference>
<comment type="caution">
    <text evidence="4">The sequence shown here is derived from an EMBL/GenBank/DDBJ whole genome shotgun (WGS) entry which is preliminary data.</text>
</comment>
<keyword evidence="2 4" id="KW-0378">Hydrolase</keyword>